<gene>
    <name evidence="3" type="ORF">PFISCL1PPCAC_2800</name>
</gene>
<dbReference type="Proteomes" id="UP001432322">
    <property type="component" value="Unassembled WGS sequence"/>
</dbReference>
<organism evidence="3 4">
    <name type="scientific">Pristionchus fissidentatus</name>
    <dbReference type="NCBI Taxonomy" id="1538716"/>
    <lineage>
        <taxon>Eukaryota</taxon>
        <taxon>Metazoa</taxon>
        <taxon>Ecdysozoa</taxon>
        <taxon>Nematoda</taxon>
        <taxon>Chromadorea</taxon>
        <taxon>Rhabditida</taxon>
        <taxon>Rhabditina</taxon>
        <taxon>Diplogasteromorpha</taxon>
        <taxon>Diplogasteroidea</taxon>
        <taxon>Neodiplogasteridae</taxon>
        <taxon>Pristionchus</taxon>
    </lineage>
</organism>
<sequence>LLSMSGRRLSDDDDDDNVEDRTPLLGRDAGGSDSGSRRTPLLGRDAGGSEYGSRRTPLLKPQPSSSGGGSNDEDDDTESTRPLAGEPHPVRPRRCSVSTVLTIIVLLVILSGVVVFLILSPPADKDNWVRRGANQTETTAAPFSSLNATLSLSTDSNDNSDDYDEEGSKKV</sequence>
<feature type="non-terminal residue" evidence="3">
    <location>
        <position position="1"/>
    </location>
</feature>
<reference evidence="3" key="1">
    <citation type="submission" date="2023-10" db="EMBL/GenBank/DDBJ databases">
        <title>Genome assembly of Pristionchus species.</title>
        <authorList>
            <person name="Yoshida K."/>
            <person name="Sommer R.J."/>
        </authorList>
    </citation>
    <scope>NUCLEOTIDE SEQUENCE</scope>
    <source>
        <strain evidence="3">RS5133</strain>
    </source>
</reference>
<evidence type="ECO:0000313" key="3">
    <source>
        <dbReference type="EMBL" id="GMT11503.1"/>
    </source>
</evidence>
<evidence type="ECO:0000256" key="1">
    <source>
        <dbReference type="SAM" id="MobiDB-lite"/>
    </source>
</evidence>
<evidence type="ECO:0000313" key="4">
    <source>
        <dbReference type="Proteomes" id="UP001432322"/>
    </source>
</evidence>
<evidence type="ECO:0000256" key="2">
    <source>
        <dbReference type="SAM" id="Phobius"/>
    </source>
</evidence>
<feature type="region of interest" description="Disordered" evidence="1">
    <location>
        <begin position="141"/>
        <end position="171"/>
    </location>
</feature>
<name>A0AAV5UZA4_9BILA</name>
<keyword evidence="4" id="KW-1185">Reference proteome</keyword>
<accession>A0AAV5UZA4</accession>
<feature type="transmembrane region" description="Helical" evidence="2">
    <location>
        <begin position="100"/>
        <end position="119"/>
    </location>
</feature>
<dbReference type="AlphaFoldDB" id="A0AAV5UZA4"/>
<keyword evidence="2" id="KW-0472">Membrane</keyword>
<comment type="caution">
    <text evidence="3">The sequence shown here is derived from an EMBL/GenBank/DDBJ whole genome shotgun (WGS) entry which is preliminary data.</text>
</comment>
<dbReference type="EMBL" id="BTSY01000001">
    <property type="protein sequence ID" value="GMT11503.1"/>
    <property type="molecule type" value="Genomic_DNA"/>
</dbReference>
<protein>
    <submittedName>
        <fullName evidence="3">Uncharacterized protein</fullName>
    </submittedName>
</protein>
<feature type="non-terminal residue" evidence="3">
    <location>
        <position position="171"/>
    </location>
</feature>
<feature type="region of interest" description="Disordered" evidence="1">
    <location>
        <begin position="1"/>
        <end position="92"/>
    </location>
</feature>
<keyword evidence="2" id="KW-0812">Transmembrane</keyword>
<keyword evidence="2" id="KW-1133">Transmembrane helix</keyword>
<proteinExistence type="predicted"/>